<dbReference type="PANTHER" id="PTHR39327">
    <property type="match status" value="1"/>
</dbReference>
<accession>A0A212RAG8</accession>
<protein>
    <submittedName>
        <fullName evidence="2">Predicted transglutaminase-like cysteine proteinase</fullName>
    </submittedName>
</protein>
<organism evidence="2 3">
    <name type="scientific">Rhodoblastus acidophilus</name>
    <name type="common">Rhodopseudomonas acidophila</name>
    <dbReference type="NCBI Taxonomy" id="1074"/>
    <lineage>
        <taxon>Bacteria</taxon>
        <taxon>Pseudomonadati</taxon>
        <taxon>Pseudomonadota</taxon>
        <taxon>Alphaproteobacteria</taxon>
        <taxon>Hyphomicrobiales</taxon>
        <taxon>Rhodoblastaceae</taxon>
        <taxon>Rhodoblastus</taxon>
    </lineage>
</organism>
<dbReference type="Proteomes" id="UP000198418">
    <property type="component" value="Unassembled WGS sequence"/>
</dbReference>
<keyword evidence="3" id="KW-1185">Reference proteome</keyword>
<dbReference type="PANTHER" id="PTHR39327:SF1">
    <property type="entry name" value="BLR5470 PROTEIN"/>
    <property type="match status" value="1"/>
</dbReference>
<keyword evidence="1" id="KW-0732">Signal</keyword>
<proteinExistence type="predicted"/>
<dbReference type="RefSeq" id="WP_244593150.1">
    <property type="nucleotide sequence ID" value="NZ_FYDG01000003.1"/>
</dbReference>
<evidence type="ECO:0000313" key="3">
    <source>
        <dbReference type="Proteomes" id="UP000198418"/>
    </source>
</evidence>
<evidence type="ECO:0000313" key="2">
    <source>
        <dbReference type="EMBL" id="SNB69173.1"/>
    </source>
</evidence>
<feature type="signal peptide" evidence="1">
    <location>
        <begin position="1"/>
        <end position="22"/>
    </location>
</feature>
<reference evidence="3" key="1">
    <citation type="submission" date="2017-06" db="EMBL/GenBank/DDBJ databases">
        <authorList>
            <person name="Varghese N."/>
            <person name="Submissions S."/>
        </authorList>
    </citation>
    <scope>NUCLEOTIDE SEQUENCE [LARGE SCALE GENOMIC DNA]</scope>
    <source>
        <strain evidence="3">DSM 137</strain>
    </source>
</reference>
<dbReference type="Pfam" id="PF06035">
    <property type="entry name" value="Peptidase_C93"/>
    <property type="match status" value="1"/>
</dbReference>
<name>A0A212RAG8_RHOAC</name>
<sequence length="209" mass="22788">MRIAAFTTMGLVLALAAAPFIASDVGAKASVSSGVEVAYASVGADTSIPFGWVEFCQRYASECAVSGKVADVNLTEASMHEIRQVNTFVNRSVEAVSDMEHWGVVDRWDLPADGKGDCEDYALMKRKMLIERGYPRSALLVTVVRDQQNEGHAILTVKTNGGEYVLDNLTDEVKPVSKIAYRFVKRQSQQDPNVWVALGPVAAQKFASR</sequence>
<dbReference type="InterPro" id="IPR010319">
    <property type="entry name" value="Transglutaminase-like_Cys_pept"/>
</dbReference>
<dbReference type="EMBL" id="FYDG01000003">
    <property type="protein sequence ID" value="SNB69173.1"/>
    <property type="molecule type" value="Genomic_DNA"/>
</dbReference>
<dbReference type="AlphaFoldDB" id="A0A212RAG8"/>
<dbReference type="Gene3D" id="3.10.620.30">
    <property type="match status" value="1"/>
</dbReference>
<feature type="chain" id="PRO_5012623236" evidence="1">
    <location>
        <begin position="23"/>
        <end position="209"/>
    </location>
</feature>
<gene>
    <name evidence="2" type="ORF">SAMN06265338_103176</name>
</gene>
<evidence type="ECO:0000256" key="1">
    <source>
        <dbReference type="SAM" id="SignalP"/>
    </source>
</evidence>